<reference evidence="1" key="1">
    <citation type="journal article" date="2020" name="Fungal Divers.">
        <title>Resolving the Mortierellaceae phylogeny through synthesis of multi-gene phylogenetics and phylogenomics.</title>
        <authorList>
            <person name="Vandepol N."/>
            <person name="Liber J."/>
            <person name="Desiro A."/>
            <person name="Na H."/>
            <person name="Kennedy M."/>
            <person name="Barry K."/>
            <person name="Grigoriev I.V."/>
            <person name="Miller A.N."/>
            <person name="O'Donnell K."/>
            <person name="Stajich J.E."/>
            <person name="Bonito G."/>
        </authorList>
    </citation>
    <scope>NUCLEOTIDE SEQUENCE</scope>
    <source>
        <strain evidence="1">CK1249</strain>
    </source>
</reference>
<accession>A0A9P6J9N0</accession>
<keyword evidence="2" id="KW-1185">Reference proteome</keyword>
<dbReference type="SUPFAM" id="SSF69047">
    <property type="entry name" value="Hypothetical protein YjbJ"/>
    <property type="match status" value="1"/>
</dbReference>
<evidence type="ECO:0000313" key="2">
    <source>
        <dbReference type="Proteomes" id="UP000738359"/>
    </source>
</evidence>
<gene>
    <name evidence="1" type="ORF">BGZ70_004924</name>
</gene>
<dbReference type="Proteomes" id="UP000738359">
    <property type="component" value="Unassembled WGS sequence"/>
</dbReference>
<comment type="caution">
    <text evidence="1">The sequence shown here is derived from an EMBL/GenBank/DDBJ whole genome shotgun (WGS) entry which is preliminary data.</text>
</comment>
<dbReference type="InterPro" id="IPR036629">
    <property type="entry name" value="YjbJ_sf"/>
</dbReference>
<evidence type="ECO:0000313" key="1">
    <source>
        <dbReference type="EMBL" id="KAF9965396.1"/>
    </source>
</evidence>
<dbReference type="AlphaFoldDB" id="A0A9P6J9N0"/>
<proteinExistence type="predicted"/>
<sequence length="94" mass="9753">MTERMSNTINSAVGGAKQSIGEAIGNPDLAASGAAQKAQADISQRLADKKVQAEGVGHRVEGQAQEKVGNLTNDKVLKARGLENQALGDIELNV</sequence>
<name>A0A9P6J9N0_MORAP</name>
<dbReference type="EMBL" id="JAAAHY010000258">
    <property type="protein sequence ID" value="KAF9965396.1"/>
    <property type="molecule type" value="Genomic_DNA"/>
</dbReference>
<evidence type="ECO:0008006" key="3">
    <source>
        <dbReference type="Google" id="ProtNLM"/>
    </source>
</evidence>
<dbReference type="OrthoDB" id="9999611at2759"/>
<protein>
    <recommendedName>
        <fullName evidence="3">CsbD-like domain-containing protein</fullName>
    </recommendedName>
</protein>
<organism evidence="1 2">
    <name type="scientific">Mortierella alpina</name>
    <name type="common">Oleaginous fungus</name>
    <name type="synonym">Mortierella renispora</name>
    <dbReference type="NCBI Taxonomy" id="64518"/>
    <lineage>
        <taxon>Eukaryota</taxon>
        <taxon>Fungi</taxon>
        <taxon>Fungi incertae sedis</taxon>
        <taxon>Mucoromycota</taxon>
        <taxon>Mortierellomycotina</taxon>
        <taxon>Mortierellomycetes</taxon>
        <taxon>Mortierellales</taxon>
        <taxon>Mortierellaceae</taxon>
        <taxon>Mortierella</taxon>
    </lineage>
</organism>